<feature type="compositionally biased region" description="Basic and acidic residues" evidence="5">
    <location>
        <begin position="11"/>
        <end position="24"/>
    </location>
</feature>
<evidence type="ECO:0000256" key="4">
    <source>
        <dbReference type="RuleBase" id="RU000356"/>
    </source>
</evidence>
<dbReference type="InterPro" id="IPR009050">
    <property type="entry name" value="Globin-like_sf"/>
</dbReference>
<accession>A0A1S3HRG8</accession>
<dbReference type="InParanoid" id="A0A1S3HRG8"/>
<feature type="region of interest" description="Disordered" evidence="5">
    <location>
        <begin position="1"/>
        <end position="24"/>
    </location>
</feature>
<dbReference type="KEGG" id="lak:106156771"/>
<dbReference type="AlphaFoldDB" id="A0A1S3HRG8"/>
<keyword evidence="2" id="KW-0479">Metal-binding</keyword>
<gene>
    <name evidence="8" type="primary">LOC106156771</name>
</gene>
<dbReference type="InterPro" id="IPR050532">
    <property type="entry name" value="Globin-like_OT"/>
</dbReference>
<comment type="similarity">
    <text evidence="4">Belongs to the globin family.</text>
</comment>
<dbReference type="GO" id="GO:0019825">
    <property type="term" value="F:oxygen binding"/>
    <property type="evidence" value="ECO:0007669"/>
    <property type="project" value="InterPro"/>
</dbReference>
<dbReference type="PANTHER" id="PTHR46458:SF5">
    <property type="entry name" value="GLOBIN FAMILY PROFILE DOMAIN-CONTAINING PROTEIN"/>
    <property type="match status" value="1"/>
</dbReference>
<feature type="domain" description="Globin" evidence="6">
    <location>
        <begin position="28"/>
        <end position="177"/>
    </location>
</feature>
<dbReference type="OMA" id="MHRTKVN"/>
<dbReference type="GO" id="GO:0046872">
    <property type="term" value="F:metal ion binding"/>
    <property type="evidence" value="ECO:0007669"/>
    <property type="project" value="UniProtKB-KW"/>
</dbReference>
<dbReference type="PANTHER" id="PTHR46458">
    <property type="entry name" value="BLR2807 PROTEIN"/>
    <property type="match status" value="1"/>
</dbReference>
<evidence type="ECO:0000259" key="6">
    <source>
        <dbReference type="PROSITE" id="PS01033"/>
    </source>
</evidence>
<protein>
    <submittedName>
        <fullName evidence="8">Uncharacterized protein LOC106156771</fullName>
    </submittedName>
</protein>
<dbReference type="Gene3D" id="1.10.490.10">
    <property type="entry name" value="Globins"/>
    <property type="match status" value="1"/>
</dbReference>
<dbReference type="InterPro" id="IPR012292">
    <property type="entry name" value="Globin/Proto"/>
</dbReference>
<evidence type="ECO:0000313" key="7">
    <source>
        <dbReference type="Proteomes" id="UP000085678"/>
    </source>
</evidence>
<name>A0A1S3HRG8_LINAN</name>
<dbReference type="Proteomes" id="UP000085678">
    <property type="component" value="Unplaced"/>
</dbReference>
<keyword evidence="7" id="KW-1185">Reference proteome</keyword>
<organism evidence="7 8">
    <name type="scientific">Lingula anatina</name>
    <name type="common">Brachiopod</name>
    <name type="synonym">Lingula unguis</name>
    <dbReference type="NCBI Taxonomy" id="7574"/>
    <lineage>
        <taxon>Eukaryota</taxon>
        <taxon>Metazoa</taxon>
        <taxon>Spiralia</taxon>
        <taxon>Lophotrochozoa</taxon>
        <taxon>Brachiopoda</taxon>
        <taxon>Linguliformea</taxon>
        <taxon>Lingulata</taxon>
        <taxon>Lingulida</taxon>
        <taxon>Linguloidea</taxon>
        <taxon>Lingulidae</taxon>
        <taxon>Lingula</taxon>
    </lineage>
</organism>
<evidence type="ECO:0000256" key="3">
    <source>
        <dbReference type="ARBA" id="ARBA00023004"/>
    </source>
</evidence>
<evidence type="ECO:0000256" key="5">
    <source>
        <dbReference type="SAM" id="MobiDB-lite"/>
    </source>
</evidence>
<keyword evidence="1 4" id="KW-0349">Heme</keyword>
<dbReference type="OrthoDB" id="6344802at2759"/>
<evidence type="ECO:0000313" key="8">
    <source>
        <dbReference type="RefSeq" id="XP_013387644.1"/>
    </source>
</evidence>
<keyword evidence="4" id="KW-0813">Transport</keyword>
<keyword evidence="3" id="KW-0408">Iron</keyword>
<evidence type="ECO:0000256" key="1">
    <source>
        <dbReference type="ARBA" id="ARBA00022617"/>
    </source>
</evidence>
<dbReference type="InterPro" id="IPR000971">
    <property type="entry name" value="Globin"/>
</dbReference>
<dbReference type="Pfam" id="PF00042">
    <property type="entry name" value="Globin"/>
    <property type="match status" value="1"/>
</dbReference>
<proteinExistence type="inferred from homology"/>
<dbReference type="GO" id="GO:0005344">
    <property type="term" value="F:oxygen carrier activity"/>
    <property type="evidence" value="ECO:0007669"/>
    <property type="project" value="UniProtKB-KW"/>
</dbReference>
<dbReference type="GeneID" id="106156771"/>
<reference evidence="8" key="1">
    <citation type="submission" date="2025-08" db="UniProtKB">
        <authorList>
            <consortium name="RefSeq"/>
        </authorList>
    </citation>
    <scope>IDENTIFICATION</scope>
    <source>
        <tissue evidence="8">Gonads</tissue>
    </source>
</reference>
<dbReference type="SUPFAM" id="SSF46458">
    <property type="entry name" value="Globin-like"/>
    <property type="match status" value="1"/>
</dbReference>
<dbReference type="PROSITE" id="PS01033">
    <property type="entry name" value="GLOBIN"/>
    <property type="match status" value="1"/>
</dbReference>
<sequence>MGCSSSSDGGLDNHYDEPPRKVDPRLPYTTYRQVFNLKNSWKAINRKLEDTAKDNLMRFFRKHREYQAMFPQLKDMDEEIMQTSDAFEDQSLRIFNIFDEVMEYIDCNVDNAIDILHSTGKQHARIEGFKPEMFSEMEESFMEAAKEVLGDRFTESADDNLRKLYQFCIKHINAGYAAATQ</sequence>
<dbReference type="GO" id="GO:0020037">
    <property type="term" value="F:heme binding"/>
    <property type="evidence" value="ECO:0007669"/>
    <property type="project" value="InterPro"/>
</dbReference>
<evidence type="ECO:0000256" key="2">
    <source>
        <dbReference type="ARBA" id="ARBA00022723"/>
    </source>
</evidence>
<dbReference type="RefSeq" id="XP_013387644.1">
    <property type="nucleotide sequence ID" value="XM_013532190.1"/>
</dbReference>
<keyword evidence="4" id="KW-0561">Oxygen transport</keyword>